<evidence type="ECO:0000313" key="2">
    <source>
        <dbReference type="Proteomes" id="UP000256220"/>
    </source>
</evidence>
<comment type="caution">
    <text evidence="1">The sequence shown here is derived from an EMBL/GenBank/DDBJ whole genome shotgun (WGS) entry which is preliminary data.</text>
</comment>
<gene>
    <name evidence="1" type="ORF">BB31_38810</name>
</gene>
<dbReference type="AlphaFoldDB" id="A0A2P2FGX6"/>
<protein>
    <submittedName>
        <fullName evidence="1">Uncharacterized protein</fullName>
    </submittedName>
</protein>
<sequence>MTVSAADLAVELKLLRRGRGIAAPQLAERAGPALRAVCGASGGDGNAAIRRTLRESLSGWARSLPEDLSTAVLAALGLHPEAVHPFYQDRVRWLARHLQRDDRTARRRIDEGIDRLAEVAVASTSESDDGDVPEPSRRWHTEELRVAVALDQPVPEVLESRRIVADADDISELDLALTLTDSVYRGEAIGSDDLRVDVFHGGRLTGRRMESTDRVGLALRLPRPLKRSSRHEIAMRFRAEFRHPHFVCVPRHPVDLFDLHVRFALPIPMEVVQLERVFQDDASDEAARGFPLTPDASGEIHVKFRHLTPGFAYGVRWRPSSEA</sequence>
<reference evidence="1 2" key="1">
    <citation type="journal article" date="2014" name="Genome Announc.">
        <title>Draft Genome Sequence of Amycolatopsis lurida NRRL 2430, Producer of the Glycopeptide Family Antibiotic Ristocetin.</title>
        <authorList>
            <person name="Kwun M.J."/>
            <person name="Hong H.J."/>
        </authorList>
    </citation>
    <scope>NUCLEOTIDE SEQUENCE [LARGE SCALE GENOMIC DNA]</scope>
    <source>
        <strain evidence="1 2">NRRL 2430</strain>
    </source>
</reference>
<accession>A0A2P2FGX6</accession>
<keyword evidence="2" id="KW-1185">Reference proteome</keyword>
<evidence type="ECO:0000313" key="1">
    <source>
        <dbReference type="EMBL" id="KFU75949.1"/>
    </source>
</evidence>
<dbReference type="Proteomes" id="UP000256220">
    <property type="component" value="Unassembled WGS sequence"/>
</dbReference>
<organism evidence="1 2">
    <name type="scientific">Amycolatopsis lurida NRRL 2430</name>
    <dbReference type="NCBI Taxonomy" id="1460371"/>
    <lineage>
        <taxon>Bacteria</taxon>
        <taxon>Bacillati</taxon>
        <taxon>Actinomycetota</taxon>
        <taxon>Actinomycetes</taxon>
        <taxon>Pseudonocardiales</taxon>
        <taxon>Pseudonocardiaceae</taxon>
        <taxon>Amycolatopsis</taxon>
    </lineage>
</organism>
<name>A0A2P2FGX6_AMYLU</name>
<dbReference type="EMBL" id="JFBM01000052">
    <property type="protein sequence ID" value="KFU75949.1"/>
    <property type="molecule type" value="Genomic_DNA"/>
</dbReference>
<proteinExistence type="predicted"/>
<dbReference type="RefSeq" id="WP_091597162.1">
    <property type="nucleotide sequence ID" value="NZ_JFBM01000052.1"/>
</dbReference>